<keyword evidence="3" id="KW-1185">Reference proteome</keyword>
<evidence type="ECO:0000313" key="2">
    <source>
        <dbReference type="EMBL" id="RCN39780.1"/>
    </source>
</evidence>
<accession>A0A368G9U2</accession>
<reference evidence="2 3" key="1">
    <citation type="submission" date="2014-10" db="EMBL/GenBank/DDBJ databases">
        <title>Draft genome of the hookworm Ancylostoma caninum.</title>
        <authorList>
            <person name="Mitreva M."/>
        </authorList>
    </citation>
    <scope>NUCLEOTIDE SEQUENCE [LARGE SCALE GENOMIC DNA]</scope>
    <source>
        <strain evidence="2 3">Baltimore</strain>
    </source>
</reference>
<keyword evidence="1" id="KW-0732">Signal</keyword>
<sequence>MRVCFASLPILVLSLIAFLAAPCSADEDLLETFKNIDVFKLRSSAGACPLLVVGQVCPQENPLYYFKCCGDLNSSCCFRLQVSTVSIEGLGTGSAARASDLDRTQHHRELHPMFVLLLIDIHQMPVKSHPPGVVARFLALLYVCICRAFRERCLTNLEVF</sequence>
<dbReference type="PANTHER" id="PTHR34149">
    <property type="entry name" value="PROTEIN CBG11905-RELATED"/>
    <property type="match status" value="1"/>
</dbReference>
<evidence type="ECO:0000256" key="1">
    <source>
        <dbReference type="SAM" id="SignalP"/>
    </source>
</evidence>
<dbReference type="Proteomes" id="UP000252519">
    <property type="component" value="Unassembled WGS sequence"/>
</dbReference>
<feature type="chain" id="PRO_5016861298" description="WAP domain-containing protein" evidence="1">
    <location>
        <begin position="26"/>
        <end position="160"/>
    </location>
</feature>
<comment type="caution">
    <text evidence="2">The sequence shown here is derived from an EMBL/GenBank/DDBJ whole genome shotgun (WGS) entry which is preliminary data.</text>
</comment>
<dbReference type="Pfam" id="PF10853">
    <property type="entry name" value="DUF2650"/>
    <property type="match status" value="1"/>
</dbReference>
<protein>
    <recommendedName>
        <fullName evidence="4">WAP domain-containing protein</fullName>
    </recommendedName>
</protein>
<dbReference type="InterPro" id="IPR022559">
    <property type="entry name" value="SUP-1-like"/>
</dbReference>
<dbReference type="AlphaFoldDB" id="A0A368G9U2"/>
<dbReference type="OrthoDB" id="5835666at2759"/>
<proteinExistence type="predicted"/>
<name>A0A368G9U2_ANCCA</name>
<evidence type="ECO:0008006" key="4">
    <source>
        <dbReference type="Google" id="ProtNLM"/>
    </source>
</evidence>
<feature type="signal peptide" evidence="1">
    <location>
        <begin position="1"/>
        <end position="25"/>
    </location>
</feature>
<gene>
    <name evidence="2" type="ORF">ANCCAN_14302</name>
</gene>
<evidence type="ECO:0000313" key="3">
    <source>
        <dbReference type="Proteomes" id="UP000252519"/>
    </source>
</evidence>
<dbReference type="EMBL" id="JOJR01000321">
    <property type="protein sequence ID" value="RCN39780.1"/>
    <property type="molecule type" value="Genomic_DNA"/>
</dbReference>
<organism evidence="2 3">
    <name type="scientific">Ancylostoma caninum</name>
    <name type="common">Dog hookworm</name>
    <dbReference type="NCBI Taxonomy" id="29170"/>
    <lineage>
        <taxon>Eukaryota</taxon>
        <taxon>Metazoa</taxon>
        <taxon>Ecdysozoa</taxon>
        <taxon>Nematoda</taxon>
        <taxon>Chromadorea</taxon>
        <taxon>Rhabditida</taxon>
        <taxon>Rhabditina</taxon>
        <taxon>Rhabditomorpha</taxon>
        <taxon>Strongyloidea</taxon>
        <taxon>Ancylostomatidae</taxon>
        <taxon>Ancylostomatinae</taxon>
        <taxon>Ancylostoma</taxon>
    </lineage>
</organism>
<dbReference type="PANTHER" id="PTHR34149:SF2">
    <property type="entry name" value="PROTEIN CBG11905"/>
    <property type="match status" value="1"/>
</dbReference>